<keyword evidence="4" id="KW-0539">Nucleus</keyword>
<feature type="compositionally biased region" description="Low complexity" evidence="5">
    <location>
        <begin position="503"/>
        <end position="534"/>
    </location>
</feature>
<dbReference type="SUPFAM" id="SSF48371">
    <property type="entry name" value="ARM repeat"/>
    <property type="match status" value="1"/>
</dbReference>
<protein>
    <recommendedName>
        <fullName evidence="10">AT-rich interactive domain-containing protein 2</fullName>
    </recommendedName>
</protein>
<dbReference type="OrthoDB" id="338531at2759"/>
<sequence length="1351" mass="149314">MRDNLNNSVSTMATQLNDDKTTYEKEKERFIKELFHFHETRGTPSRKIPKISGYEVDLYLLYTIVTGKGGWVKVNSRNEWDQVLDEFNIPKHCVNSDVAIKQIYLRYLDRYEKIHFHGELGVDDDEISRHRQWSARALHSIPMTYNHTQHSVNESLRATNGLSVSLYQPSEYDKLSLSLISPLPNEQDFAINVCTLLSNEGKHCLKLKKHSRILHYLLAHAAVFHNPSLRALFHEIYGKYRGHSMSHLWRDIITDESILKLTDESLYIEWEDAVEDGSDAVSNKTGLTFEPEDKELFCLGRTLGVQDYIGQRVCQIAAILRNLTFVNENMVLMGKDTTFLRFIILCCYSRWDSLHQMGWDMLCNVATEITERAPIMEHVLTLTNQGLLSEDRADILSALEVLTKLAQNELNEELLVKHLVREIYERICSFLTLHDIMLLVCTLECLNAITALGEKACNSVLAVHGIIDVLVSLVSVEAQSYGPKACIQMRVVETVRDYNSVCPPSQSQPQTSTSISSTPSTPIAASQSAQTQPTYTTPLSAQSSSPAVSVGIAHQTPPRSQQVVLNTQRIITTPASTISAQATEQIAQENEKFALAWLRCTFEPNTNGKVEQAELYKQYINYCAKIGRRGVIAPLHFPRIVRTVFGGSVGPKVITSGELTQHFYEGIQMRIKPLTSVPSGLVHSTPSSILKAQLSAPPKPTPATPVKMQIVGEGTSQGPTSFMKTLLANKIAEHQKQQQLQQQQQQQQQLLQHEQQSEKLTESQPSGSISFDDSSQSSTTQEGITFKLNGIRSLMEILGKPDNASGNVRTSTVFSSPVNTVSSNSVLPEEASTSNSSSIRCDVSETGTEENSKSSIDGFLSSIGQNCLSSENTLRDVKVELKAESSVLNGSSCDALIEIKEDNIISNGIPGKEDKRETSKRPLEKEDDVVTKKPHLNGDEVEETSEQVNVSSSAANLYAALAADVLEDEPLEETTPGPVQVATTQPTQILVTAGGQLTQGVVVGGQYVMPQSKTIGQDQKQTVLVAQTTQQQGTSAKTIIILQPQGPSVSNSSQQVIRLQFPSPPSVLSTTQQSSNIIRAIVPPKSTSNIPDGISRVCTSISQPTVSLPTVPAPCATFVSVSSSASNFAPSVSSTSQSVKQDTKPTVEQRHFLCEWRGCMRNFNTENEVYIHACEAHLPQGSEEIQCLWERCDAMKRKRFSLMTHLYDKHCNPDEMKMVAARRKQLSVTGKSEMPTPSPAMPHPGYGPNAAYHAIKRHALDIVNIKDPQQRVVKPGPAPIPAPTEQTSNEGPVTKSIRLTASLILRNLVVYSTNGRRHLMRYESFLACIALSNVESSRTIAHVLFDLCNSR</sequence>
<dbReference type="Gene3D" id="1.10.10.10">
    <property type="entry name" value="Winged helix-like DNA-binding domain superfamily/Winged helix DNA-binding domain"/>
    <property type="match status" value="1"/>
</dbReference>
<evidence type="ECO:0000256" key="3">
    <source>
        <dbReference type="ARBA" id="ARBA00023163"/>
    </source>
</evidence>
<feature type="region of interest" description="Disordered" evidence="5">
    <location>
        <begin position="817"/>
        <end position="853"/>
    </location>
</feature>
<dbReference type="EMBL" id="OV725079">
    <property type="protein sequence ID" value="CAH1395668.1"/>
    <property type="molecule type" value="Genomic_DNA"/>
</dbReference>
<feature type="region of interest" description="Disordered" evidence="5">
    <location>
        <begin position="738"/>
        <end position="781"/>
    </location>
</feature>
<feature type="domain" description="RFX-type winged-helix" evidence="7">
    <location>
        <begin position="594"/>
        <end position="671"/>
    </location>
</feature>
<dbReference type="SMART" id="SM01014">
    <property type="entry name" value="ARID"/>
    <property type="match status" value="1"/>
</dbReference>
<feature type="compositionally biased region" description="Polar residues" evidence="5">
    <location>
        <begin position="535"/>
        <end position="547"/>
    </location>
</feature>
<dbReference type="PANTHER" id="PTHR22970:SF14">
    <property type="entry name" value="AT-RICH INTERACTIVE DOMAIN-CONTAINING PROTEIN 2"/>
    <property type="match status" value="1"/>
</dbReference>
<evidence type="ECO:0000259" key="6">
    <source>
        <dbReference type="PROSITE" id="PS51011"/>
    </source>
</evidence>
<keyword evidence="9" id="KW-1185">Reference proteome</keyword>
<name>A0A9P0H591_NEZVI</name>
<gene>
    <name evidence="8" type="ORF">NEZAVI_LOCUS5902</name>
</gene>
<feature type="compositionally biased region" description="Low complexity" evidence="5">
    <location>
        <begin position="763"/>
        <end position="778"/>
    </location>
</feature>
<keyword evidence="3" id="KW-0804">Transcription</keyword>
<dbReference type="InterPro" id="IPR052406">
    <property type="entry name" value="Chromatin_Remodeling_Comp"/>
</dbReference>
<dbReference type="PROSITE" id="PS51526">
    <property type="entry name" value="RFX_DBD"/>
    <property type="match status" value="1"/>
</dbReference>
<evidence type="ECO:0000313" key="8">
    <source>
        <dbReference type="EMBL" id="CAH1395668.1"/>
    </source>
</evidence>
<feature type="compositionally biased region" description="Low complexity" evidence="5">
    <location>
        <begin position="817"/>
        <end position="826"/>
    </location>
</feature>
<feature type="compositionally biased region" description="Low complexity" evidence="5">
    <location>
        <begin position="738"/>
        <end position="754"/>
    </location>
</feature>
<proteinExistence type="predicted"/>
<evidence type="ECO:0008006" key="10">
    <source>
        <dbReference type="Google" id="ProtNLM"/>
    </source>
</evidence>
<evidence type="ECO:0000256" key="5">
    <source>
        <dbReference type="SAM" id="MobiDB-lite"/>
    </source>
</evidence>
<dbReference type="InterPro" id="IPR003150">
    <property type="entry name" value="DNA-bd_RFX"/>
</dbReference>
<dbReference type="InterPro" id="IPR013087">
    <property type="entry name" value="Znf_C2H2_type"/>
</dbReference>
<dbReference type="InterPro" id="IPR016024">
    <property type="entry name" value="ARM-type_fold"/>
</dbReference>
<evidence type="ECO:0000256" key="4">
    <source>
        <dbReference type="ARBA" id="ARBA00023242"/>
    </source>
</evidence>
<evidence type="ECO:0000313" key="9">
    <source>
        <dbReference type="Proteomes" id="UP001152798"/>
    </source>
</evidence>
<evidence type="ECO:0000259" key="7">
    <source>
        <dbReference type="PROSITE" id="PS51526"/>
    </source>
</evidence>
<keyword evidence="1" id="KW-0156">Chromatin regulator</keyword>
<organism evidence="8 9">
    <name type="scientific">Nezara viridula</name>
    <name type="common">Southern green stink bug</name>
    <name type="synonym">Cimex viridulus</name>
    <dbReference type="NCBI Taxonomy" id="85310"/>
    <lineage>
        <taxon>Eukaryota</taxon>
        <taxon>Metazoa</taxon>
        <taxon>Ecdysozoa</taxon>
        <taxon>Arthropoda</taxon>
        <taxon>Hexapoda</taxon>
        <taxon>Insecta</taxon>
        <taxon>Pterygota</taxon>
        <taxon>Neoptera</taxon>
        <taxon>Paraneoptera</taxon>
        <taxon>Hemiptera</taxon>
        <taxon>Heteroptera</taxon>
        <taxon>Panheteroptera</taxon>
        <taxon>Pentatomomorpha</taxon>
        <taxon>Pentatomoidea</taxon>
        <taxon>Pentatomidae</taxon>
        <taxon>Pentatominae</taxon>
        <taxon>Nezara</taxon>
    </lineage>
</organism>
<feature type="region of interest" description="Disordered" evidence="5">
    <location>
        <begin position="906"/>
        <end position="938"/>
    </location>
</feature>
<keyword evidence="2" id="KW-0805">Transcription regulation</keyword>
<dbReference type="PANTHER" id="PTHR22970">
    <property type="entry name" value="AT-RICH INTERACTIVE DOMAIN-CONTAINING PROTEIN 2"/>
    <property type="match status" value="1"/>
</dbReference>
<dbReference type="PROSITE" id="PS00028">
    <property type="entry name" value="ZINC_FINGER_C2H2_1"/>
    <property type="match status" value="1"/>
</dbReference>
<dbReference type="Proteomes" id="UP001152798">
    <property type="component" value="Chromosome 3"/>
</dbReference>
<feature type="region of interest" description="Disordered" evidence="5">
    <location>
        <begin position="502"/>
        <end position="555"/>
    </location>
</feature>
<dbReference type="InterPro" id="IPR036388">
    <property type="entry name" value="WH-like_DNA-bd_sf"/>
</dbReference>
<dbReference type="SMART" id="SM00501">
    <property type="entry name" value="BRIGHT"/>
    <property type="match status" value="1"/>
</dbReference>
<dbReference type="GO" id="GO:0006355">
    <property type="term" value="P:regulation of DNA-templated transcription"/>
    <property type="evidence" value="ECO:0007669"/>
    <property type="project" value="InterPro"/>
</dbReference>
<dbReference type="SUPFAM" id="SSF46774">
    <property type="entry name" value="ARID-like"/>
    <property type="match status" value="1"/>
</dbReference>
<dbReference type="Gene3D" id="1.10.150.60">
    <property type="entry name" value="ARID DNA-binding domain"/>
    <property type="match status" value="1"/>
</dbReference>
<dbReference type="Pfam" id="PF02257">
    <property type="entry name" value="RFX_DNA_binding"/>
    <property type="match status" value="1"/>
</dbReference>
<reference evidence="8" key="1">
    <citation type="submission" date="2022-01" db="EMBL/GenBank/DDBJ databases">
        <authorList>
            <person name="King R."/>
        </authorList>
    </citation>
    <scope>NUCLEOTIDE SEQUENCE</scope>
</reference>
<dbReference type="Pfam" id="PF01388">
    <property type="entry name" value="ARID"/>
    <property type="match status" value="1"/>
</dbReference>
<dbReference type="GO" id="GO:0003677">
    <property type="term" value="F:DNA binding"/>
    <property type="evidence" value="ECO:0007669"/>
    <property type="project" value="InterPro"/>
</dbReference>
<dbReference type="GO" id="GO:0006325">
    <property type="term" value="P:chromatin organization"/>
    <property type="evidence" value="ECO:0007669"/>
    <property type="project" value="UniProtKB-KW"/>
</dbReference>
<dbReference type="InterPro" id="IPR001606">
    <property type="entry name" value="ARID_dom"/>
</dbReference>
<dbReference type="InterPro" id="IPR036431">
    <property type="entry name" value="ARID_dom_sf"/>
</dbReference>
<accession>A0A9P0H591</accession>
<evidence type="ECO:0000256" key="1">
    <source>
        <dbReference type="ARBA" id="ARBA00022853"/>
    </source>
</evidence>
<dbReference type="PROSITE" id="PS51011">
    <property type="entry name" value="ARID"/>
    <property type="match status" value="1"/>
</dbReference>
<feature type="compositionally biased region" description="Basic and acidic residues" evidence="5">
    <location>
        <begin position="911"/>
        <end position="931"/>
    </location>
</feature>
<evidence type="ECO:0000256" key="2">
    <source>
        <dbReference type="ARBA" id="ARBA00023015"/>
    </source>
</evidence>
<feature type="domain" description="ARID" evidence="6">
    <location>
        <begin position="24"/>
        <end position="116"/>
    </location>
</feature>